<dbReference type="AlphaFoldDB" id="A0A9R1CRZ9"/>
<dbReference type="InterPro" id="IPR001789">
    <property type="entry name" value="Sig_transdc_resp-reg_receiver"/>
</dbReference>
<dbReference type="Proteomes" id="UP001139494">
    <property type="component" value="Unassembled WGS sequence"/>
</dbReference>
<accession>A0A9R1CRZ9</accession>
<dbReference type="InterPro" id="IPR050595">
    <property type="entry name" value="Bact_response_regulator"/>
</dbReference>
<evidence type="ECO:0000256" key="1">
    <source>
        <dbReference type="ARBA" id="ARBA00022553"/>
    </source>
</evidence>
<dbReference type="InterPro" id="IPR013971">
    <property type="entry name" value="HalX_domain"/>
</dbReference>
<evidence type="ECO:0000256" key="2">
    <source>
        <dbReference type="PROSITE-ProRule" id="PRU00169"/>
    </source>
</evidence>
<dbReference type="PANTHER" id="PTHR44591:SF3">
    <property type="entry name" value="RESPONSE REGULATORY DOMAIN-CONTAINING PROTEIN"/>
    <property type="match status" value="1"/>
</dbReference>
<dbReference type="SUPFAM" id="SSF52172">
    <property type="entry name" value="CheY-like"/>
    <property type="match status" value="1"/>
</dbReference>
<dbReference type="SMART" id="SM00448">
    <property type="entry name" value="REC"/>
    <property type="match status" value="1"/>
</dbReference>
<feature type="domain" description="Response regulatory" evidence="3">
    <location>
        <begin position="17"/>
        <end position="127"/>
    </location>
</feature>
<evidence type="ECO:0000259" key="3">
    <source>
        <dbReference type="PROSITE" id="PS50110"/>
    </source>
</evidence>
<dbReference type="Gene3D" id="3.40.50.2300">
    <property type="match status" value="1"/>
</dbReference>
<reference evidence="4" key="1">
    <citation type="journal article" date="2023" name="Front. Microbiol.">
        <title>Genomic-based phylogenetic and metabolic analyses of the genus Natronomonas, and description of Natronomonas aquatica sp. nov.</title>
        <authorList>
            <person name="Garcia-Roldan A."/>
            <person name="Duran-Viseras A."/>
            <person name="de la Haba R.R."/>
            <person name="Corral P."/>
            <person name="Sanchez-Porro C."/>
            <person name="Ventosa A."/>
        </authorList>
    </citation>
    <scope>NUCLEOTIDE SEQUENCE</scope>
    <source>
        <strain evidence="4">F2-12</strain>
    </source>
</reference>
<sequence>MDSTNPERPDGSENRPNVLVVDDEREVADAYALRLKGLSDTETVYDGESALAHVEENPVDILLLDRHMPGPSGDEVLEVLTDRGFGGRIIMVTAIDPGFDVLDMPFDDYLCKPLEREDIRAAVDQQRLVLGYETLGDYFAAESTRAILRSELPADRRDSHSEYQAIERRTERLKRRATRLLDDPERLFEVFDGIDREGR</sequence>
<protein>
    <submittedName>
        <fullName evidence="4">Response regulator</fullName>
    </submittedName>
</protein>
<gene>
    <name evidence="4" type="ORF">KM295_04630</name>
</gene>
<proteinExistence type="predicted"/>
<name>A0A9R1CRZ9_9EURY</name>
<dbReference type="GO" id="GO:0000160">
    <property type="term" value="P:phosphorelay signal transduction system"/>
    <property type="evidence" value="ECO:0007669"/>
    <property type="project" value="InterPro"/>
</dbReference>
<evidence type="ECO:0000313" key="4">
    <source>
        <dbReference type="EMBL" id="MCQ4332790.1"/>
    </source>
</evidence>
<comment type="caution">
    <text evidence="4">The sequence shown here is derived from an EMBL/GenBank/DDBJ whole genome shotgun (WGS) entry which is preliminary data.</text>
</comment>
<organism evidence="4 5">
    <name type="scientific">Natronomonas aquatica</name>
    <dbReference type="NCBI Taxonomy" id="2841590"/>
    <lineage>
        <taxon>Archaea</taxon>
        <taxon>Methanobacteriati</taxon>
        <taxon>Methanobacteriota</taxon>
        <taxon>Stenosarchaea group</taxon>
        <taxon>Halobacteria</taxon>
        <taxon>Halobacteriales</taxon>
        <taxon>Natronomonadaceae</taxon>
        <taxon>Natronomonas</taxon>
    </lineage>
</organism>
<evidence type="ECO:0000313" key="5">
    <source>
        <dbReference type="Proteomes" id="UP001139494"/>
    </source>
</evidence>
<dbReference type="EMBL" id="JAHLKM010000003">
    <property type="protein sequence ID" value="MCQ4332790.1"/>
    <property type="molecule type" value="Genomic_DNA"/>
</dbReference>
<keyword evidence="1 2" id="KW-0597">Phosphoprotein</keyword>
<dbReference type="Pfam" id="PF00072">
    <property type="entry name" value="Response_reg"/>
    <property type="match status" value="1"/>
</dbReference>
<dbReference type="InterPro" id="IPR011006">
    <property type="entry name" value="CheY-like_superfamily"/>
</dbReference>
<dbReference type="PANTHER" id="PTHR44591">
    <property type="entry name" value="STRESS RESPONSE REGULATOR PROTEIN 1"/>
    <property type="match status" value="1"/>
</dbReference>
<dbReference type="PROSITE" id="PS50110">
    <property type="entry name" value="RESPONSE_REGULATORY"/>
    <property type="match status" value="1"/>
</dbReference>
<keyword evidence="5" id="KW-1185">Reference proteome</keyword>
<dbReference type="Pfam" id="PF08663">
    <property type="entry name" value="HalX"/>
    <property type="match status" value="1"/>
</dbReference>
<feature type="modified residue" description="4-aspartylphosphate" evidence="2">
    <location>
        <position position="65"/>
    </location>
</feature>